<dbReference type="InterPro" id="IPR049730">
    <property type="entry name" value="SNF2/RAD54-like_C"/>
</dbReference>
<dbReference type="AlphaFoldDB" id="D5SZK3"/>
<feature type="domain" description="Helicase ATP-binding" evidence="3">
    <location>
        <begin position="258"/>
        <end position="424"/>
    </location>
</feature>
<gene>
    <name evidence="5" type="ordered locus">LKI_10361</name>
</gene>
<dbReference type="InterPro" id="IPR014001">
    <property type="entry name" value="Helicase_ATP-bd"/>
</dbReference>
<sequence length="1064" mass="122607">MKNFDNVNERVIDDLRQEIKSHSKIKIAAASFSIYAYEALKTELEKTDAVQFLFTSNLFTKEKVPNEKREFFIPRLNRESQLYRDGFELKIRNELSQKAIAKEVAEWIEHRVTFKSNISGKQSDNFMIINSKNDTNVYLPIDEFTTSELGVSQGEKLFYNISKFENENTQRFLNAFDQVWNNPDYVDEVTNTVLDNITAAYQENAPEFIYYLALYNIFSEFLSDLDAEYLPDERTGFKESKIWSLLYDFQKDAVVGAISKLEKHNGVILADSVGLGKTFSAIGVIKYYESRNKNVLVLSPKRLKDNWNNYKNNYKNNPLAEDRLRYDVLFHTDMDREQGESNGIDLGKINWGNYDLVVIDESHNFRNGDGTTHKKNDGSENRYQKLMRKIIKTGVKTKVLMLSATPVNTDFSDLRNQLMLSAEGDSDTLTQSLNTKNSVTEIFAQAQRAFKEWSQLDVSNRTTEQLLDMLDFDFFELLDSVTIARSRKHIQKYYDKEAIGNFPKRLTPINKSPKLTDLDISYNQIFLFIDRLNLEVYNPLQYVYPSKISKYIDESRPNAASWGNREKGRNQLMVTNLLKRAESSIYSFRLTSERILSNIDHKLQTIANYEKYKQGIIENIEDDFEEDTFTVGKDLKIDLADMDYRSWREKLLVDQNVFMELLNLIQVITPDHDAKLSELTALIRNKIEHPINANNHKIIIFTAFSDTADYLYNYLSDRLNQVGNLHTALISGSRTATTVSDVGNDFNTLLTLFSPKSKNRDALGLHGEIDVIIATDVISEGQNLQDADYLINYDIHWNPVRIIQRFGRIDRIGSTNDVIQMVNFWPDISLDEYINLKARVENRAKLVAVSSTGEDTIDNTDPDMAYRKKQLETLQNEVVDLEDMSSGVNIMDLGLNEFQLDLQKLREKYGDYEAKPYGIHAITQSDNNHPAGVIFVLKNHNNAMNIDKQNRLHPFYLVYIDENGEVVSSHFNPKKVLDDMRYLSKDRSLPIENLTQSFNIETREGKEMSKYSNLLNQAIDSMINGKKEKDIDSLFTTGGTTALENDISGLNDFELIDFLVVRGE</sequence>
<dbReference type="InterPro" id="IPR006935">
    <property type="entry name" value="Helicase/UvrB_N"/>
</dbReference>
<feature type="coiled-coil region" evidence="2">
    <location>
        <begin position="864"/>
        <end position="915"/>
    </location>
</feature>
<evidence type="ECO:0008006" key="7">
    <source>
        <dbReference type="Google" id="ProtNLM"/>
    </source>
</evidence>
<dbReference type="GO" id="GO:0005524">
    <property type="term" value="F:ATP binding"/>
    <property type="evidence" value="ECO:0007669"/>
    <property type="project" value="InterPro"/>
</dbReference>
<reference evidence="5 6" key="1">
    <citation type="journal article" date="2010" name="J. Bacteriol.">
        <title>Complete genome sequence analysis of Leuconostoc kimchii IMSNU 11154.</title>
        <authorList>
            <person name="Oh H.M."/>
            <person name="Cho Y.J."/>
            <person name="Kim B.K."/>
            <person name="Roe J.H."/>
            <person name="Kang S.O."/>
            <person name="Nahm B.H."/>
            <person name="Jeong G."/>
            <person name="Han H.U."/>
            <person name="Chun J."/>
        </authorList>
    </citation>
    <scope>NUCLEOTIDE SEQUENCE [LARGE SCALE GENOMIC DNA]</scope>
    <source>
        <strain evidence="6">IMSNU 11154 / KCTC 2386 / IH25</strain>
        <plasmid evidence="5 6">LkipL4701</plasmid>
    </source>
</reference>
<protein>
    <recommendedName>
        <fullName evidence="7">Helicase</fullName>
    </recommendedName>
</protein>
<dbReference type="PANTHER" id="PTHR45766">
    <property type="entry name" value="DNA ANNEALING HELICASE AND ENDONUCLEASE ZRANB3 FAMILY MEMBER"/>
    <property type="match status" value="1"/>
</dbReference>
<name>D5SZK3_LEUKI</name>
<evidence type="ECO:0000256" key="1">
    <source>
        <dbReference type="ARBA" id="ARBA00022801"/>
    </source>
</evidence>
<keyword evidence="1" id="KW-0378">Hydrolase</keyword>
<keyword evidence="5" id="KW-0614">Plasmid</keyword>
<dbReference type="CDD" id="cd18793">
    <property type="entry name" value="SF2_C_SNF"/>
    <property type="match status" value="1"/>
</dbReference>
<dbReference type="PROSITE" id="PS51192">
    <property type="entry name" value="HELICASE_ATP_BIND_1"/>
    <property type="match status" value="1"/>
</dbReference>
<dbReference type="OrthoDB" id="9763310at2"/>
<dbReference type="Pfam" id="PF00271">
    <property type="entry name" value="Helicase_C"/>
    <property type="match status" value="1"/>
</dbReference>
<dbReference type="GO" id="GO:0016787">
    <property type="term" value="F:hydrolase activity"/>
    <property type="evidence" value="ECO:0007669"/>
    <property type="project" value="UniProtKB-KW"/>
</dbReference>
<geneLocation type="plasmid" evidence="5 6">
    <name>LkipL4701</name>
</geneLocation>
<evidence type="ECO:0000259" key="3">
    <source>
        <dbReference type="PROSITE" id="PS51192"/>
    </source>
</evidence>
<feature type="domain" description="Helicase C-terminal" evidence="4">
    <location>
        <begin position="675"/>
        <end position="857"/>
    </location>
</feature>
<dbReference type="GO" id="GO:0003677">
    <property type="term" value="F:DNA binding"/>
    <property type="evidence" value="ECO:0007669"/>
    <property type="project" value="InterPro"/>
</dbReference>
<dbReference type="CDD" id="cd10311">
    <property type="entry name" value="PLDc_N_DEXD_c"/>
    <property type="match status" value="1"/>
</dbReference>
<dbReference type="SMART" id="SM00490">
    <property type="entry name" value="HELICc"/>
    <property type="match status" value="1"/>
</dbReference>
<evidence type="ECO:0000256" key="2">
    <source>
        <dbReference type="SAM" id="Coils"/>
    </source>
</evidence>
<evidence type="ECO:0000313" key="5">
    <source>
        <dbReference type="EMBL" id="ADG39452.1"/>
    </source>
</evidence>
<dbReference type="SMART" id="SM00487">
    <property type="entry name" value="DEXDc"/>
    <property type="match status" value="1"/>
</dbReference>
<dbReference type="InterPro" id="IPR027417">
    <property type="entry name" value="P-loop_NTPase"/>
</dbReference>
<evidence type="ECO:0000259" key="4">
    <source>
        <dbReference type="PROSITE" id="PS51194"/>
    </source>
</evidence>
<keyword evidence="2" id="KW-0175">Coiled coil</keyword>
<dbReference type="Gene3D" id="3.40.50.10810">
    <property type="entry name" value="Tandem AAA-ATPase domain"/>
    <property type="match status" value="1"/>
</dbReference>
<dbReference type="PANTHER" id="PTHR45766:SF6">
    <property type="entry name" value="SWI_SNF-RELATED MATRIX-ASSOCIATED ACTIN-DEPENDENT REGULATOR OF CHROMATIN SUBFAMILY A-LIKE PROTEIN 1"/>
    <property type="match status" value="1"/>
</dbReference>
<dbReference type="PROSITE" id="PS51194">
    <property type="entry name" value="HELICASE_CTER"/>
    <property type="match status" value="1"/>
</dbReference>
<dbReference type="HOGENOM" id="CLU_008466_2_0_9"/>
<dbReference type="PATRIC" id="fig|762051.18.peg.2054"/>
<organism evidence="5 6">
    <name type="scientific">Leuconostoc kimchii (strain IMSNU 11154 / KCTC 2386 / IH25)</name>
    <dbReference type="NCBI Taxonomy" id="762051"/>
    <lineage>
        <taxon>Bacteria</taxon>
        <taxon>Bacillati</taxon>
        <taxon>Bacillota</taxon>
        <taxon>Bacilli</taxon>
        <taxon>Lactobacillales</taxon>
        <taxon>Lactobacillaceae</taxon>
        <taxon>Leuconostoc</taxon>
    </lineage>
</organism>
<dbReference type="InterPro" id="IPR001650">
    <property type="entry name" value="Helicase_C-like"/>
</dbReference>
<dbReference type="Gene3D" id="3.40.50.300">
    <property type="entry name" value="P-loop containing nucleotide triphosphate hydrolases"/>
    <property type="match status" value="1"/>
</dbReference>
<evidence type="ECO:0000313" key="6">
    <source>
        <dbReference type="Proteomes" id="UP000002362"/>
    </source>
</evidence>
<dbReference type="EMBL" id="CP001753">
    <property type="protein sequence ID" value="ADG39452.1"/>
    <property type="molecule type" value="Genomic_DNA"/>
</dbReference>
<dbReference type="Proteomes" id="UP000002362">
    <property type="component" value="Plasmid LkipL4701"/>
</dbReference>
<dbReference type="RefSeq" id="WP_013102087.1">
    <property type="nucleotide sequence ID" value="NC_014131.1"/>
</dbReference>
<dbReference type="GO" id="GO:0006281">
    <property type="term" value="P:DNA repair"/>
    <property type="evidence" value="ECO:0007669"/>
    <property type="project" value="TreeGrafter"/>
</dbReference>
<dbReference type="KEGG" id="lki:LKI_10361"/>
<dbReference type="InterPro" id="IPR038718">
    <property type="entry name" value="SNF2-like_sf"/>
</dbReference>
<proteinExistence type="predicted"/>
<dbReference type="GO" id="GO:0031297">
    <property type="term" value="P:replication fork processing"/>
    <property type="evidence" value="ECO:0007669"/>
    <property type="project" value="TreeGrafter"/>
</dbReference>
<accession>D5SZK3</accession>
<dbReference type="Pfam" id="PF04851">
    <property type="entry name" value="ResIII"/>
    <property type="match status" value="1"/>
</dbReference>
<dbReference type="SUPFAM" id="SSF52540">
    <property type="entry name" value="P-loop containing nucleoside triphosphate hydrolases"/>
    <property type="match status" value="2"/>
</dbReference>